<keyword evidence="2" id="KW-1185">Reference proteome</keyword>
<reference evidence="2" key="1">
    <citation type="journal article" date="2019" name="Int. J. Syst. Evol. Microbiol.">
        <title>The Global Catalogue of Microorganisms (GCM) 10K type strain sequencing project: providing services to taxonomists for standard genome sequencing and annotation.</title>
        <authorList>
            <consortium name="The Broad Institute Genomics Platform"/>
            <consortium name="The Broad Institute Genome Sequencing Center for Infectious Disease"/>
            <person name="Wu L."/>
            <person name="Ma J."/>
        </authorList>
    </citation>
    <scope>NUCLEOTIDE SEQUENCE [LARGE SCALE GENOMIC DNA]</scope>
    <source>
        <strain evidence="2">CGMCC 1.15439</strain>
    </source>
</reference>
<proteinExistence type="predicted"/>
<accession>A0ABQ1GAT8</accession>
<evidence type="ECO:0000313" key="1">
    <source>
        <dbReference type="EMBL" id="GGA40104.1"/>
    </source>
</evidence>
<protein>
    <submittedName>
        <fullName evidence="1">Uncharacterized protein</fullName>
    </submittedName>
</protein>
<dbReference type="EMBL" id="BMJA01000002">
    <property type="protein sequence ID" value="GGA40104.1"/>
    <property type="molecule type" value="Genomic_DNA"/>
</dbReference>
<sequence>MEEILLDEMDKRLRRRKAFLPRSDAAFLEIRETLADTGVVLHHPADRCHGGGLIFMRGQAAGSRLCARQPLLSLADRCELKQNDIEIKYITHKHYGVNGCRSDFAA</sequence>
<name>A0ABQ1GAT8_9GAMM</name>
<comment type="caution">
    <text evidence="1">The sequence shown here is derived from an EMBL/GenBank/DDBJ whole genome shotgun (WGS) entry which is preliminary data.</text>
</comment>
<organism evidence="1 2">
    <name type="scientific">Dyella nitratireducens</name>
    <dbReference type="NCBI Taxonomy" id="1849580"/>
    <lineage>
        <taxon>Bacteria</taxon>
        <taxon>Pseudomonadati</taxon>
        <taxon>Pseudomonadota</taxon>
        <taxon>Gammaproteobacteria</taxon>
        <taxon>Lysobacterales</taxon>
        <taxon>Rhodanobacteraceae</taxon>
        <taxon>Dyella</taxon>
    </lineage>
</organism>
<dbReference type="RefSeq" id="WP_188795336.1">
    <property type="nucleotide sequence ID" value="NZ_BMJA01000002.1"/>
</dbReference>
<gene>
    <name evidence="1" type="ORF">GCM10010981_31710</name>
</gene>
<evidence type="ECO:0000313" key="2">
    <source>
        <dbReference type="Proteomes" id="UP000620046"/>
    </source>
</evidence>
<dbReference type="Proteomes" id="UP000620046">
    <property type="component" value="Unassembled WGS sequence"/>
</dbReference>